<dbReference type="EMBL" id="ML210243">
    <property type="protein sequence ID" value="TFK22337.1"/>
    <property type="molecule type" value="Genomic_DNA"/>
</dbReference>
<gene>
    <name evidence="4" type="ORF">FA15DRAFT_671630</name>
</gene>
<evidence type="ECO:0000313" key="5">
    <source>
        <dbReference type="Proteomes" id="UP000307440"/>
    </source>
</evidence>
<evidence type="ECO:0000259" key="3">
    <source>
        <dbReference type="Pfam" id="PF05057"/>
    </source>
</evidence>
<feature type="compositionally biased region" description="Polar residues" evidence="2">
    <location>
        <begin position="403"/>
        <end position="412"/>
    </location>
</feature>
<name>A0A5C3KQ71_COPMA</name>
<accession>A0A5C3KQ71</accession>
<dbReference type="Pfam" id="PF05057">
    <property type="entry name" value="DUF676"/>
    <property type="match status" value="1"/>
</dbReference>
<dbReference type="PANTHER" id="PTHR47842:SF1">
    <property type="entry name" value="DUF676 DOMAIN-CONTAINING PROTEIN"/>
    <property type="match status" value="1"/>
</dbReference>
<organism evidence="4 5">
    <name type="scientific">Coprinopsis marcescibilis</name>
    <name type="common">Agaric fungus</name>
    <name type="synonym">Psathyrella marcescibilis</name>
    <dbReference type="NCBI Taxonomy" id="230819"/>
    <lineage>
        <taxon>Eukaryota</taxon>
        <taxon>Fungi</taxon>
        <taxon>Dikarya</taxon>
        <taxon>Basidiomycota</taxon>
        <taxon>Agaricomycotina</taxon>
        <taxon>Agaricomycetes</taxon>
        <taxon>Agaricomycetidae</taxon>
        <taxon>Agaricales</taxon>
        <taxon>Agaricineae</taxon>
        <taxon>Psathyrellaceae</taxon>
        <taxon>Coprinopsis</taxon>
    </lineage>
</organism>
<feature type="region of interest" description="Disordered" evidence="2">
    <location>
        <begin position="389"/>
        <end position="428"/>
    </location>
</feature>
<dbReference type="InterPro" id="IPR029058">
    <property type="entry name" value="AB_hydrolase_fold"/>
</dbReference>
<dbReference type="OrthoDB" id="442243at2759"/>
<keyword evidence="5" id="KW-1185">Reference proteome</keyword>
<proteinExistence type="inferred from homology"/>
<evidence type="ECO:0000313" key="4">
    <source>
        <dbReference type="EMBL" id="TFK22337.1"/>
    </source>
</evidence>
<feature type="compositionally biased region" description="Low complexity" evidence="2">
    <location>
        <begin position="389"/>
        <end position="402"/>
    </location>
</feature>
<reference evidence="4 5" key="1">
    <citation type="journal article" date="2019" name="Nat. Ecol. Evol.">
        <title>Megaphylogeny resolves global patterns of mushroom evolution.</title>
        <authorList>
            <person name="Varga T."/>
            <person name="Krizsan K."/>
            <person name="Foldi C."/>
            <person name="Dima B."/>
            <person name="Sanchez-Garcia M."/>
            <person name="Sanchez-Ramirez S."/>
            <person name="Szollosi G.J."/>
            <person name="Szarkandi J.G."/>
            <person name="Papp V."/>
            <person name="Albert L."/>
            <person name="Andreopoulos W."/>
            <person name="Angelini C."/>
            <person name="Antonin V."/>
            <person name="Barry K.W."/>
            <person name="Bougher N.L."/>
            <person name="Buchanan P."/>
            <person name="Buyck B."/>
            <person name="Bense V."/>
            <person name="Catcheside P."/>
            <person name="Chovatia M."/>
            <person name="Cooper J."/>
            <person name="Damon W."/>
            <person name="Desjardin D."/>
            <person name="Finy P."/>
            <person name="Geml J."/>
            <person name="Haridas S."/>
            <person name="Hughes K."/>
            <person name="Justo A."/>
            <person name="Karasinski D."/>
            <person name="Kautmanova I."/>
            <person name="Kiss B."/>
            <person name="Kocsube S."/>
            <person name="Kotiranta H."/>
            <person name="LaButti K.M."/>
            <person name="Lechner B.E."/>
            <person name="Liimatainen K."/>
            <person name="Lipzen A."/>
            <person name="Lukacs Z."/>
            <person name="Mihaltcheva S."/>
            <person name="Morgado L.N."/>
            <person name="Niskanen T."/>
            <person name="Noordeloos M.E."/>
            <person name="Ohm R.A."/>
            <person name="Ortiz-Santana B."/>
            <person name="Ovrebo C."/>
            <person name="Racz N."/>
            <person name="Riley R."/>
            <person name="Savchenko A."/>
            <person name="Shiryaev A."/>
            <person name="Soop K."/>
            <person name="Spirin V."/>
            <person name="Szebenyi C."/>
            <person name="Tomsovsky M."/>
            <person name="Tulloss R.E."/>
            <person name="Uehling J."/>
            <person name="Grigoriev I.V."/>
            <person name="Vagvolgyi C."/>
            <person name="Papp T."/>
            <person name="Martin F.M."/>
            <person name="Miettinen O."/>
            <person name="Hibbett D.S."/>
            <person name="Nagy L.G."/>
        </authorList>
    </citation>
    <scope>NUCLEOTIDE SEQUENCE [LARGE SCALE GENOMIC DNA]</scope>
    <source>
        <strain evidence="4 5">CBS 121175</strain>
    </source>
</reference>
<dbReference type="PANTHER" id="PTHR47842">
    <property type="entry name" value="EXPRESSED PROTEIN"/>
    <property type="match status" value="1"/>
</dbReference>
<dbReference type="AlphaFoldDB" id="A0A5C3KQ71"/>
<comment type="similarity">
    <text evidence="1">Belongs to the putative lipase ROG1 family.</text>
</comment>
<evidence type="ECO:0000256" key="1">
    <source>
        <dbReference type="ARBA" id="ARBA00007920"/>
    </source>
</evidence>
<dbReference type="STRING" id="230819.A0A5C3KQ71"/>
<dbReference type="Proteomes" id="UP000307440">
    <property type="component" value="Unassembled WGS sequence"/>
</dbReference>
<dbReference type="SUPFAM" id="SSF53474">
    <property type="entry name" value="alpha/beta-Hydrolases"/>
    <property type="match status" value="1"/>
</dbReference>
<dbReference type="Gene3D" id="3.40.50.1820">
    <property type="entry name" value="alpha/beta hydrolase"/>
    <property type="match status" value="1"/>
</dbReference>
<dbReference type="InterPro" id="IPR007751">
    <property type="entry name" value="DUF676_lipase-like"/>
</dbReference>
<feature type="domain" description="DUF676" evidence="3">
    <location>
        <begin position="51"/>
        <end position="178"/>
    </location>
</feature>
<protein>
    <recommendedName>
        <fullName evidence="3">DUF676 domain-containing protein</fullName>
    </recommendedName>
</protein>
<sequence length="428" mass="45813">MDFNFNPWAADTSLTTSATHTVTVQGADNAAAPPQPTNALVKAPSPTDFLLIIFIHGFKGTDETFNQFPDRLQHLLTQSLPSVKVECAIFPAYETKGELDKAIIRFADWLTTMVVEKEVACGGGSGKAKVVLCGHSMGGLLAADSLREFVKSRPDKQCPLWPNIIALIAFDTPYLGLHPHIVKNSVTKVADQLNTAKAVGTALFGSFAGFTAAKAASGSSSPAAPNAGNQEKSAWSKWGGPAAYAIGGAVLAGAAAGGALYARDQLTQGYTWATDHLKYVGTLWDEPSMKARVESLVDIEEQDGVVFRNFYTCLPPKLPTYLTSRSFAVLPDYGSRAVSRFEAANNGVAEDEIQAHTGMFSPGTNDGYYELGLKAATLIQEVFQRSMVPQTRTTSWPRPTSPAWSQMPETNSTPPPSGNKVEGDLISF</sequence>
<evidence type="ECO:0000256" key="2">
    <source>
        <dbReference type="SAM" id="MobiDB-lite"/>
    </source>
</evidence>